<keyword evidence="4" id="KW-0472">Membrane</keyword>
<gene>
    <name evidence="9" type="ordered locus">Solca_3668</name>
</gene>
<protein>
    <submittedName>
        <fullName evidence="9">RagB/SusD family protein</fullName>
    </submittedName>
</protein>
<comment type="similarity">
    <text evidence="2">Belongs to the SusD family.</text>
</comment>
<dbReference type="SUPFAM" id="SSF48452">
    <property type="entry name" value="TPR-like"/>
    <property type="match status" value="1"/>
</dbReference>
<dbReference type="EMBL" id="CP003349">
    <property type="protein sequence ID" value="AFD08672.1"/>
    <property type="molecule type" value="Genomic_DNA"/>
</dbReference>
<evidence type="ECO:0000313" key="10">
    <source>
        <dbReference type="Proteomes" id="UP000007590"/>
    </source>
</evidence>
<keyword evidence="10" id="KW-1185">Reference proteome</keyword>
<dbReference type="OrthoDB" id="617686at2"/>
<dbReference type="Pfam" id="PF14322">
    <property type="entry name" value="SusD-like_3"/>
    <property type="match status" value="1"/>
</dbReference>
<evidence type="ECO:0000259" key="8">
    <source>
        <dbReference type="Pfam" id="PF14322"/>
    </source>
</evidence>
<dbReference type="STRING" id="929556.Solca_3668"/>
<keyword evidence="3 6" id="KW-0732">Signal</keyword>
<evidence type="ECO:0000256" key="4">
    <source>
        <dbReference type="ARBA" id="ARBA00023136"/>
    </source>
</evidence>
<organism evidence="9 10">
    <name type="scientific">Solitalea canadensis (strain ATCC 29591 / DSM 3403 / JCM 21819 / LMG 8368 / NBRC 15130 / NCIMB 12057 / USAM 9D)</name>
    <name type="common">Flexibacter canadensis</name>
    <dbReference type="NCBI Taxonomy" id="929556"/>
    <lineage>
        <taxon>Bacteria</taxon>
        <taxon>Pseudomonadati</taxon>
        <taxon>Bacteroidota</taxon>
        <taxon>Sphingobacteriia</taxon>
        <taxon>Sphingobacteriales</taxon>
        <taxon>Sphingobacteriaceae</taxon>
        <taxon>Solitalea</taxon>
    </lineage>
</organism>
<comment type="subcellular location">
    <subcellularLocation>
        <location evidence="1">Cell outer membrane</location>
    </subcellularLocation>
</comment>
<dbReference type="CDD" id="cd08977">
    <property type="entry name" value="SusD"/>
    <property type="match status" value="1"/>
</dbReference>
<evidence type="ECO:0000313" key="9">
    <source>
        <dbReference type="EMBL" id="AFD08672.1"/>
    </source>
</evidence>
<dbReference type="HOGENOM" id="CLU_015553_1_3_10"/>
<dbReference type="KEGG" id="scn:Solca_3668"/>
<feature type="domain" description="SusD-like N-terminal" evidence="8">
    <location>
        <begin position="63"/>
        <end position="223"/>
    </location>
</feature>
<dbReference type="AlphaFoldDB" id="H8KLU4"/>
<evidence type="ECO:0000256" key="5">
    <source>
        <dbReference type="ARBA" id="ARBA00023237"/>
    </source>
</evidence>
<dbReference type="eggNOG" id="COG0446">
    <property type="taxonomic scope" value="Bacteria"/>
</dbReference>
<dbReference type="GO" id="GO:0009279">
    <property type="term" value="C:cell outer membrane"/>
    <property type="evidence" value="ECO:0007669"/>
    <property type="project" value="UniProtKB-SubCell"/>
</dbReference>
<keyword evidence="5" id="KW-0998">Cell outer membrane</keyword>
<evidence type="ECO:0000256" key="1">
    <source>
        <dbReference type="ARBA" id="ARBA00004442"/>
    </source>
</evidence>
<evidence type="ECO:0000256" key="2">
    <source>
        <dbReference type="ARBA" id="ARBA00006275"/>
    </source>
</evidence>
<dbReference type="Pfam" id="PF07980">
    <property type="entry name" value="SusD_RagB"/>
    <property type="match status" value="1"/>
</dbReference>
<reference evidence="9" key="1">
    <citation type="submission" date="2012-02" db="EMBL/GenBank/DDBJ databases">
        <title>The complete genome of Solitalea canadensis DSM 3403.</title>
        <authorList>
            <consortium name="US DOE Joint Genome Institute (JGI-PGF)"/>
            <person name="Lucas S."/>
            <person name="Copeland A."/>
            <person name="Lapidus A."/>
            <person name="Glavina del Rio T."/>
            <person name="Dalin E."/>
            <person name="Tice H."/>
            <person name="Bruce D."/>
            <person name="Goodwin L."/>
            <person name="Pitluck S."/>
            <person name="Peters L."/>
            <person name="Ovchinnikova G."/>
            <person name="Lu M."/>
            <person name="Kyrpides N."/>
            <person name="Mavromatis K."/>
            <person name="Ivanova N."/>
            <person name="Brettin T."/>
            <person name="Detter J.C."/>
            <person name="Han C."/>
            <person name="Larimer F."/>
            <person name="Land M."/>
            <person name="Hauser L."/>
            <person name="Markowitz V."/>
            <person name="Cheng J.-F."/>
            <person name="Hugenholtz P."/>
            <person name="Woyke T."/>
            <person name="Wu D."/>
            <person name="Spring S."/>
            <person name="Schroeder M."/>
            <person name="Kopitz M."/>
            <person name="Brambilla E."/>
            <person name="Klenk H.-P."/>
            <person name="Eisen J.A."/>
        </authorList>
    </citation>
    <scope>NUCLEOTIDE SEQUENCE</scope>
    <source>
        <strain evidence="9">DSM 3403</strain>
    </source>
</reference>
<dbReference type="RefSeq" id="WP_014681895.1">
    <property type="nucleotide sequence ID" value="NC_017770.1"/>
</dbReference>
<dbReference type="InterPro" id="IPR033985">
    <property type="entry name" value="SusD-like_N"/>
</dbReference>
<dbReference type="InterPro" id="IPR012944">
    <property type="entry name" value="SusD_RagB_dom"/>
</dbReference>
<sequence>MKRFFISVLAITILGAVASSCKDYMEFPPEGQVPQVLNYQNANDAEAGMVSMYAYLRSWDIAGGMNYLTLSELTSDNIIKGSAPGDGSWANAYNIYQFTKDEGQLRSFWRGRYQAIGFSNQIITKVPSIAMDQGVKDRYIAEAKFLRAYHYFNLVRAFGGVPIVDHVPVGPEGNIRRSAEETWDFIEKDLNESIAVLPDAVPSAELGRATKWAAKFLLAKTYLYREKWSQCKSLTDEFIASGKFSLYPNFYKLFRPEQEFCSESIFEIVSTHISGNDRLSNCQYSEIQGVRGQYGWGWYVPSDNLAAAFDAAGDVVRKKATILYRGDVTPDGDEIKGIEIMDGTSIPRYSGKAYVPSRFPSQYSGRDQNIRIMRFAEVLLMNAEAAIHTSSDAATSLNKVRTRVSLPAISNPTLQQIWNERRLELACEQDRFWDLVRTGQAASALATQGFSAGKNKLFPIPQEEVNLSAGQLSQNPGW</sequence>
<dbReference type="PROSITE" id="PS51257">
    <property type="entry name" value="PROKAR_LIPOPROTEIN"/>
    <property type="match status" value="1"/>
</dbReference>
<evidence type="ECO:0000256" key="6">
    <source>
        <dbReference type="SAM" id="SignalP"/>
    </source>
</evidence>
<dbReference type="InterPro" id="IPR011990">
    <property type="entry name" value="TPR-like_helical_dom_sf"/>
</dbReference>
<feature type="chain" id="PRO_5003612926" evidence="6">
    <location>
        <begin position="19"/>
        <end position="478"/>
    </location>
</feature>
<dbReference type="Proteomes" id="UP000007590">
    <property type="component" value="Chromosome"/>
</dbReference>
<evidence type="ECO:0000259" key="7">
    <source>
        <dbReference type="Pfam" id="PF07980"/>
    </source>
</evidence>
<evidence type="ECO:0000256" key="3">
    <source>
        <dbReference type="ARBA" id="ARBA00022729"/>
    </source>
</evidence>
<name>H8KLU4_SOLCM</name>
<dbReference type="Gene3D" id="1.25.40.390">
    <property type="match status" value="1"/>
</dbReference>
<feature type="domain" description="RagB/SusD" evidence="7">
    <location>
        <begin position="361"/>
        <end position="478"/>
    </location>
</feature>
<proteinExistence type="inferred from homology"/>
<feature type="signal peptide" evidence="6">
    <location>
        <begin position="1"/>
        <end position="18"/>
    </location>
</feature>
<accession>H8KLU4</accession>